<sequence>MSSAAAGDGVRMTLDELRSLARRKLRAVGLSSDHADAVAETMVAGERDGCTSHGIYRLIVAAHSISSGVVVPDAVPVASEPAKGVVRVDGGGGFAQLAFQCGLPLLVQKARDQGIAALALNHVVHFAALWPEVERLADHGLVALAFTPSHAWVAPAGGAVPVFGTNPIAFGWPRPGREAFVFDFATSAAARGEIELRRRAGEPVPDDWGVDGEGRPTTDAAAVLNGAMRTFGGHKGSALAAMVELLAGPLIGDLTSAESIALDEGRGGSPMGGELVLAIDPAAFLGAAMSGHLARAEAMFAAIEAQGARLPSSRRYAARRESLAKGGTIPARLYDDIMRIGE</sequence>
<dbReference type="PANTHER" id="PTHR11091">
    <property type="entry name" value="OXIDOREDUCTASE-RELATED"/>
    <property type="match status" value="1"/>
</dbReference>
<dbReference type="Pfam" id="PF02615">
    <property type="entry name" value="Ldh_2"/>
    <property type="match status" value="1"/>
</dbReference>
<dbReference type="Gene3D" id="3.30.1370.60">
    <property type="entry name" value="Hypothetical oxidoreductase yiak, domain 2"/>
    <property type="match status" value="1"/>
</dbReference>
<evidence type="ECO:0000256" key="1">
    <source>
        <dbReference type="ARBA" id="ARBA00006056"/>
    </source>
</evidence>
<dbReference type="InterPro" id="IPR003767">
    <property type="entry name" value="Malate/L-lactate_DH-like"/>
</dbReference>
<dbReference type="SUPFAM" id="SSF89733">
    <property type="entry name" value="L-sulfolactate dehydrogenase-like"/>
    <property type="match status" value="1"/>
</dbReference>
<name>A0A1Y5PSK1_9SPHN</name>
<keyword evidence="2 3" id="KW-0560">Oxidoreductase</keyword>
<evidence type="ECO:0000313" key="3">
    <source>
        <dbReference type="EMBL" id="SBV31676.1"/>
    </source>
</evidence>
<protein>
    <submittedName>
        <fullName evidence="3">Putative enzyme</fullName>
        <ecNumber evidence="3">1.1.1.-</ecNumber>
    </submittedName>
</protein>
<dbReference type="InterPro" id="IPR043143">
    <property type="entry name" value="Mal/L-sulf/L-lact_DH-like_NADP"/>
</dbReference>
<dbReference type="InterPro" id="IPR036111">
    <property type="entry name" value="Mal/L-sulfo/L-lacto_DH-like_sf"/>
</dbReference>
<dbReference type="KEGG" id="sphu:SPPYR_0556"/>
<comment type="similarity">
    <text evidence="1">Belongs to the LDH2/MDH2 oxidoreductase family.</text>
</comment>
<dbReference type="EMBL" id="LT598653">
    <property type="protein sequence ID" value="SBV31676.1"/>
    <property type="molecule type" value="Genomic_DNA"/>
</dbReference>
<evidence type="ECO:0000256" key="2">
    <source>
        <dbReference type="ARBA" id="ARBA00023002"/>
    </source>
</evidence>
<organism evidence="3">
    <name type="scientific">uncultured Sphingopyxis sp</name>
    <dbReference type="NCBI Taxonomy" id="310581"/>
    <lineage>
        <taxon>Bacteria</taxon>
        <taxon>Pseudomonadati</taxon>
        <taxon>Pseudomonadota</taxon>
        <taxon>Alphaproteobacteria</taxon>
        <taxon>Sphingomonadales</taxon>
        <taxon>Sphingomonadaceae</taxon>
        <taxon>Sphingopyxis</taxon>
        <taxon>environmental samples</taxon>
    </lineage>
</organism>
<proteinExistence type="inferred from homology"/>
<dbReference type="GO" id="GO:0016491">
    <property type="term" value="F:oxidoreductase activity"/>
    <property type="evidence" value="ECO:0007669"/>
    <property type="project" value="UniProtKB-KW"/>
</dbReference>
<dbReference type="PANTHER" id="PTHR11091:SF0">
    <property type="entry name" value="MALATE DEHYDROGENASE"/>
    <property type="match status" value="1"/>
</dbReference>
<gene>
    <name evidence="3" type="ORF">SPPYR_0556</name>
</gene>
<dbReference type="Gene3D" id="1.10.1530.10">
    <property type="match status" value="1"/>
</dbReference>
<accession>A0A1Y5PSK1</accession>
<reference evidence="3" key="1">
    <citation type="submission" date="2016-03" db="EMBL/GenBank/DDBJ databases">
        <authorList>
            <person name="Ploux O."/>
        </authorList>
    </citation>
    <scope>NUCLEOTIDE SEQUENCE</scope>
    <source>
        <strain evidence="3">UC10</strain>
    </source>
</reference>
<dbReference type="AlphaFoldDB" id="A0A1Y5PSK1"/>
<dbReference type="InterPro" id="IPR043144">
    <property type="entry name" value="Mal/L-sulf/L-lact_DH-like_ah"/>
</dbReference>
<dbReference type="RefSeq" id="WP_295323449.1">
    <property type="nucleotide sequence ID" value="NZ_LT598653.1"/>
</dbReference>
<dbReference type="EC" id="1.1.1.-" evidence="3"/>